<feature type="transmembrane region" description="Helical" evidence="8">
    <location>
        <begin position="80"/>
        <end position="98"/>
    </location>
</feature>
<evidence type="ECO:0000256" key="6">
    <source>
        <dbReference type="ARBA" id="ARBA00022989"/>
    </source>
</evidence>
<dbReference type="RefSeq" id="WP_252951439.1">
    <property type="nucleotide sequence ID" value="NZ_JAFIRR010000009.1"/>
</dbReference>
<dbReference type="Proteomes" id="UP001523392">
    <property type="component" value="Unassembled WGS sequence"/>
</dbReference>
<keyword evidence="4" id="KW-1003">Cell membrane</keyword>
<dbReference type="PANTHER" id="PTHR31686">
    <property type="match status" value="1"/>
</dbReference>
<keyword evidence="3" id="KW-0813">Transport</keyword>
<evidence type="ECO:0000256" key="5">
    <source>
        <dbReference type="ARBA" id="ARBA00022692"/>
    </source>
</evidence>
<evidence type="ECO:0000256" key="4">
    <source>
        <dbReference type="ARBA" id="ARBA00022475"/>
    </source>
</evidence>
<feature type="transmembrane region" description="Helical" evidence="8">
    <location>
        <begin position="171"/>
        <end position="199"/>
    </location>
</feature>
<feature type="transmembrane region" description="Helical" evidence="8">
    <location>
        <begin position="104"/>
        <end position="130"/>
    </location>
</feature>
<comment type="caution">
    <text evidence="9">The sequence shown here is derived from an EMBL/GenBank/DDBJ whole genome shotgun (WGS) entry which is preliminary data.</text>
</comment>
<comment type="subcellular location">
    <subcellularLocation>
        <location evidence="1">Cell membrane</location>
        <topology evidence="1">Multi-pass membrane protein</topology>
    </subcellularLocation>
</comment>
<evidence type="ECO:0000313" key="10">
    <source>
        <dbReference type="Proteomes" id="UP001523392"/>
    </source>
</evidence>
<keyword evidence="6 8" id="KW-1133">Transmembrane helix</keyword>
<dbReference type="EMBL" id="JAFIRR010000009">
    <property type="protein sequence ID" value="MCO6414851.1"/>
    <property type="molecule type" value="Genomic_DNA"/>
</dbReference>
<feature type="transmembrane region" description="Helical" evidence="8">
    <location>
        <begin position="252"/>
        <end position="272"/>
    </location>
</feature>
<keyword evidence="5 8" id="KW-0812">Transmembrane</keyword>
<dbReference type="Gene3D" id="1.50.10.150">
    <property type="entry name" value="Voltage-dependent anion channel"/>
    <property type="match status" value="1"/>
</dbReference>
<name>A0ABT1CYV5_9PROT</name>
<reference evidence="9 10" key="1">
    <citation type="submission" date="2021-12" db="EMBL/GenBank/DDBJ databases">
        <title>Siccirubricoccus leaddurans sp. nov., a high concentration Zn2+ tolerance bacterium.</title>
        <authorList>
            <person name="Cao Y."/>
        </authorList>
    </citation>
    <scope>NUCLEOTIDE SEQUENCE [LARGE SCALE GENOMIC DNA]</scope>
    <source>
        <strain evidence="9 10">KC 17139</strain>
    </source>
</reference>
<evidence type="ECO:0000256" key="7">
    <source>
        <dbReference type="ARBA" id="ARBA00023136"/>
    </source>
</evidence>
<feature type="transmembrane region" description="Helical" evidence="8">
    <location>
        <begin position="316"/>
        <end position="337"/>
    </location>
</feature>
<evidence type="ECO:0000256" key="1">
    <source>
        <dbReference type="ARBA" id="ARBA00004651"/>
    </source>
</evidence>
<proteinExistence type="inferred from homology"/>
<keyword evidence="7 8" id="KW-0472">Membrane</keyword>
<protein>
    <submittedName>
        <fullName evidence="9">Tellurite resistance/C4-dicarboxylate transporter family protein</fullName>
    </submittedName>
</protein>
<gene>
    <name evidence="9" type="ORF">JYK14_01495</name>
</gene>
<evidence type="ECO:0000256" key="3">
    <source>
        <dbReference type="ARBA" id="ARBA00022448"/>
    </source>
</evidence>
<feature type="transmembrane region" description="Helical" evidence="8">
    <location>
        <begin position="211"/>
        <end position="232"/>
    </location>
</feature>
<dbReference type="Pfam" id="PF03595">
    <property type="entry name" value="SLAC1"/>
    <property type="match status" value="1"/>
</dbReference>
<dbReference type="PANTHER" id="PTHR31686:SF1">
    <property type="entry name" value="SULFITE EFFLUX PUMP SSU1"/>
    <property type="match status" value="1"/>
</dbReference>
<dbReference type="InterPro" id="IPR038665">
    <property type="entry name" value="Voltage-dep_anion_channel_sf"/>
</dbReference>
<accession>A0ABT1CYV5</accession>
<feature type="transmembrane region" description="Helical" evidence="8">
    <location>
        <begin position="38"/>
        <end position="59"/>
    </location>
</feature>
<evidence type="ECO:0000256" key="2">
    <source>
        <dbReference type="ARBA" id="ARBA00008566"/>
    </source>
</evidence>
<organism evidence="9 10">
    <name type="scientific">Siccirubricoccus soli</name>
    <dbReference type="NCBI Taxonomy" id="2899147"/>
    <lineage>
        <taxon>Bacteria</taxon>
        <taxon>Pseudomonadati</taxon>
        <taxon>Pseudomonadota</taxon>
        <taxon>Alphaproteobacteria</taxon>
        <taxon>Acetobacterales</taxon>
        <taxon>Roseomonadaceae</taxon>
        <taxon>Siccirubricoccus</taxon>
    </lineage>
</organism>
<dbReference type="InterPro" id="IPR051629">
    <property type="entry name" value="Sulfite_efflux_TDT"/>
</dbReference>
<feature type="transmembrane region" description="Helical" evidence="8">
    <location>
        <begin position="12"/>
        <end position="32"/>
    </location>
</feature>
<sequence>MPSGCHGWLARFPPGHFAFVMATGIVSLAAHLQEVPLVPVALFALSLVAYPALLAITLARLMRHPSALLRDLADHAVGPGFLTMVAATGVLGAQFASLTPFRGIALVLWLWAILLWVALLYGFILAATLASPKPPIERGLSGAWLLVTVSTEALCVLGTSVADLLPRPEVGFFACVCLFLLGGMFYTVLIVLILYRWLFLEMTPAMLAPPYWINMGAVAIATLAGADLLLYAQGHPGALGFQPFITALTTGFWATATWWVPLLALLTAWRHAAGRIPLAYDPQYWSMVFPLGMYTAATATFARVAGHDFLLLVPQLFVWVALVAWLAAFVGLLLRAAQVAVAARR</sequence>
<dbReference type="InterPro" id="IPR004695">
    <property type="entry name" value="SLAC1/Mae1/Ssu1/TehA"/>
</dbReference>
<feature type="transmembrane region" description="Helical" evidence="8">
    <location>
        <begin position="284"/>
        <end position="304"/>
    </location>
</feature>
<keyword evidence="10" id="KW-1185">Reference proteome</keyword>
<dbReference type="CDD" id="cd09319">
    <property type="entry name" value="TDT_like_1"/>
    <property type="match status" value="1"/>
</dbReference>
<evidence type="ECO:0000256" key="8">
    <source>
        <dbReference type="SAM" id="Phobius"/>
    </source>
</evidence>
<comment type="similarity">
    <text evidence="2">Belongs to the tellurite-resistance/dicarboxylate transporter (TDT) family.</text>
</comment>
<evidence type="ECO:0000313" key="9">
    <source>
        <dbReference type="EMBL" id="MCO6414851.1"/>
    </source>
</evidence>